<comment type="caution">
    <text evidence="1">The sequence shown here is derived from an EMBL/GenBank/DDBJ whole genome shotgun (WGS) entry which is preliminary data.</text>
</comment>
<reference evidence="2" key="1">
    <citation type="submission" date="2023-07" db="EMBL/GenBank/DDBJ databases">
        <title>Isolating and identifying novel microbial strains from the Mariana Trench.</title>
        <authorList>
            <person name="Fu H."/>
        </authorList>
    </citation>
    <scope>NUCLEOTIDE SEQUENCE [LARGE SCALE GENOMIC DNA]</scope>
    <source>
        <strain evidence="2">T-y2</strain>
    </source>
</reference>
<sequence>MENGDKLTEDEITIFQQYFSLLQIDDEKNDPILINELYKREILALENIDIQENKLVEFMDFHHDLMVLTSYGARVDPTGGNISECGHRDCLDCCMYWKLKAIEQSNWIDQLAFVLDAATETIQMLLSCSWDCLMTD</sequence>
<evidence type="ECO:0000313" key="2">
    <source>
        <dbReference type="Proteomes" id="UP001182991"/>
    </source>
</evidence>
<keyword evidence="2" id="KW-1185">Reference proteome</keyword>
<dbReference type="RefSeq" id="WP_311401735.1">
    <property type="nucleotide sequence ID" value="NZ_JAVRBG010000008.1"/>
</dbReference>
<evidence type="ECO:0000313" key="1">
    <source>
        <dbReference type="EMBL" id="MDT0294804.1"/>
    </source>
</evidence>
<organism evidence="1 2">
    <name type="scientific">Mesonia ostreae</name>
    <dbReference type="NCBI Taxonomy" id="861110"/>
    <lineage>
        <taxon>Bacteria</taxon>
        <taxon>Pseudomonadati</taxon>
        <taxon>Bacteroidota</taxon>
        <taxon>Flavobacteriia</taxon>
        <taxon>Flavobacteriales</taxon>
        <taxon>Flavobacteriaceae</taxon>
        <taxon>Mesonia</taxon>
    </lineage>
</organism>
<dbReference type="EMBL" id="JAVRBG010000008">
    <property type="protein sequence ID" value="MDT0294804.1"/>
    <property type="molecule type" value="Genomic_DNA"/>
</dbReference>
<protein>
    <submittedName>
        <fullName evidence="1">Uncharacterized protein</fullName>
    </submittedName>
</protein>
<dbReference type="Proteomes" id="UP001182991">
    <property type="component" value="Unassembled WGS sequence"/>
</dbReference>
<name>A0ABU2KJE6_9FLAO</name>
<gene>
    <name evidence="1" type="ORF">RLT85_09175</name>
</gene>
<accession>A0ABU2KJE6</accession>
<proteinExistence type="predicted"/>